<comment type="caution">
    <text evidence="2">The sequence shown here is derived from an EMBL/GenBank/DDBJ whole genome shotgun (WGS) entry which is preliminary data.</text>
</comment>
<dbReference type="UniPathway" id="UPA00378"/>
<feature type="transmembrane region" description="Helical" evidence="1">
    <location>
        <begin position="88"/>
        <end position="105"/>
    </location>
</feature>
<feature type="transmembrane region" description="Helical" evidence="1">
    <location>
        <begin position="33"/>
        <end position="52"/>
    </location>
</feature>
<keyword evidence="1" id="KW-1133">Transmembrane helix</keyword>
<feature type="transmembrane region" description="Helical" evidence="1">
    <location>
        <begin position="144"/>
        <end position="162"/>
    </location>
</feature>
<keyword evidence="1" id="KW-0812">Transmembrane</keyword>
<dbReference type="Gene3D" id="1.20.144.10">
    <property type="entry name" value="Phosphatidic acid phosphatase type 2/haloperoxidase"/>
    <property type="match status" value="1"/>
</dbReference>
<dbReference type="Proteomes" id="UP000673691">
    <property type="component" value="Unassembled WGS sequence"/>
</dbReference>
<protein>
    <recommendedName>
        <fullName evidence="4">Dolichyldiphosphatase</fullName>
    </recommendedName>
</protein>
<gene>
    <name evidence="2" type="ORF">BJ554DRAFT_5293</name>
</gene>
<evidence type="ECO:0008006" key="4">
    <source>
        <dbReference type="Google" id="ProtNLM"/>
    </source>
</evidence>
<reference evidence="2 3" key="1">
    <citation type="journal article" name="Sci. Rep.">
        <title>Genome-scale phylogenetic analyses confirm Olpidium as the closest living zoosporic fungus to the non-flagellated, terrestrial fungi.</title>
        <authorList>
            <person name="Chang Y."/>
            <person name="Rochon D."/>
            <person name="Sekimoto S."/>
            <person name="Wang Y."/>
            <person name="Chovatia M."/>
            <person name="Sandor L."/>
            <person name="Salamov A."/>
            <person name="Grigoriev I.V."/>
            <person name="Stajich J.E."/>
            <person name="Spatafora J.W."/>
        </authorList>
    </citation>
    <scope>NUCLEOTIDE SEQUENCE [LARGE SCALE GENOMIC DNA]</scope>
    <source>
        <strain evidence="2">S191</strain>
    </source>
</reference>
<keyword evidence="1" id="KW-0472">Membrane</keyword>
<evidence type="ECO:0000256" key="1">
    <source>
        <dbReference type="SAM" id="Phobius"/>
    </source>
</evidence>
<dbReference type="SUPFAM" id="SSF48317">
    <property type="entry name" value="Acid phosphatase/Vanadium-dependent haloperoxidase"/>
    <property type="match status" value="1"/>
</dbReference>
<organism evidence="2 3">
    <name type="scientific">Olpidium bornovanus</name>
    <dbReference type="NCBI Taxonomy" id="278681"/>
    <lineage>
        <taxon>Eukaryota</taxon>
        <taxon>Fungi</taxon>
        <taxon>Fungi incertae sedis</taxon>
        <taxon>Olpidiomycota</taxon>
        <taxon>Olpidiomycotina</taxon>
        <taxon>Olpidiomycetes</taxon>
        <taxon>Olpidiales</taxon>
        <taxon>Olpidiaceae</taxon>
        <taxon>Olpidium</taxon>
    </lineage>
</organism>
<dbReference type="InterPro" id="IPR036938">
    <property type="entry name" value="PAP2/HPO_sf"/>
</dbReference>
<feature type="transmembrane region" description="Helical" evidence="1">
    <location>
        <begin position="59"/>
        <end position="76"/>
    </location>
</feature>
<dbReference type="EMBL" id="JAEFCI010002201">
    <property type="protein sequence ID" value="KAG5462387.1"/>
    <property type="molecule type" value="Genomic_DNA"/>
</dbReference>
<accession>A0A8H7ZZQ2</accession>
<keyword evidence="3" id="KW-1185">Reference proteome</keyword>
<sequence length="230" mass="25446">MLRQEPYPPSAPLTSLSITHVQFHPSDPVAQQLAYATLAPLAIIVAYVSLFVARREVSVLFMFAGQLLCELVNAALKRLLKEKRPTGATRAPAVLTFLLLLPIALQKKRVTFQQRVWKLVIGPALIASAVVVAVYLSYHSAEQVLVGGALGAALAVAWYLFVDVRIRKSPAFHKFLGSSLARYCYIQYVALQKKKKKKIRKRNLLEGPFRFCNPAVSNGRGRASDNSTTQ</sequence>
<dbReference type="AlphaFoldDB" id="A0A8H7ZZQ2"/>
<evidence type="ECO:0000313" key="2">
    <source>
        <dbReference type="EMBL" id="KAG5462387.1"/>
    </source>
</evidence>
<proteinExistence type="predicted"/>
<name>A0A8H7ZZQ2_9FUNG</name>
<dbReference type="OrthoDB" id="302705at2759"/>
<evidence type="ECO:0000313" key="3">
    <source>
        <dbReference type="Proteomes" id="UP000673691"/>
    </source>
</evidence>
<feature type="transmembrane region" description="Helical" evidence="1">
    <location>
        <begin position="117"/>
        <end position="138"/>
    </location>
</feature>